<evidence type="ECO:0000313" key="2">
    <source>
        <dbReference type="EMBL" id="KAJ7031843.1"/>
    </source>
</evidence>
<proteinExistence type="predicted"/>
<feature type="region of interest" description="Disordered" evidence="1">
    <location>
        <begin position="25"/>
        <end position="44"/>
    </location>
</feature>
<comment type="caution">
    <text evidence="2">The sequence shown here is derived from an EMBL/GenBank/DDBJ whole genome shotgun (WGS) entry which is preliminary data.</text>
</comment>
<sequence length="217" mass="24085">MPPSDLRRFSRVHVGGYVCRIHPRSKELRTRGRKNQGPERGGKHRERFSFSWIECGGLLFCRRPKGTSSEDVTSSSSSFPRAFSVPFLLWPLSRAMADWRAPDGNGGRDTPPPLFCGSLHMCVRASISPSTTMRSGDALEAGMWCIALSWSRRECLYLSARSAHGVLSGLTFCSLLLSSPSFAGHWEAEHSVCWHTLPGIRVCLFLRCLGGRASPCR</sequence>
<keyword evidence="3" id="KW-1185">Reference proteome</keyword>
<reference evidence="2" key="1">
    <citation type="submission" date="2023-03" db="EMBL/GenBank/DDBJ databases">
        <title>Massive genome expansion in bonnet fungi (Mycena s.s.) driven by repeated elements and novel gene families across ecological guilds.</title>
        <authorList>
            <consortium name="Lawrence Berkeley National Laboratory"/>
            <person name="Harder C.B."/>
            <person name="Miyauchi S."/>
            <person name="Viragh M."/>
            <person name="Kuo A."/>
            <person name="Thoen E."/>
            <person name="Andreopoulos B."/>
            <person name="Lu D."/>
            <person name="Skrede I."/>
            <person name="Drula E."/>
            <person name="Henrissat B."/>
            <person name="Morin E."/>
            <person name="Kohler A."/>
            <person name="Barry K."/>
            <person name="LaButti K."/>
            <person name="Morin E."/>
            <person name="Salamov A."/>
            <person name="Lipzen A."/>
            <person name="Mereny Z."/>
            <person name="Hegedus B."/>
            <person name="Baldrian P."/>
            <person name="Stursova M."/>
            <person name="Weitz H."/>
            <person name="Taylor A."/>
            <person name="Grigoriev I.V."/>
            <person name="Nagy L.G."/>
            <person name="Martin F."/>
            <person name="Kauserud H."/>
        </authorList>
    </citation>
    <scope>NUCLEOTIDE SEQUENCE</scope>
    <source>
        <strain evidence="2">CBHHK200</strain>
    </source>
</reference>
<dbReference type="EMBL" id="JARJCM010000078">
    <property type="protein sequence ID" value="KAJ7031843.1"/>
    <property type="molecule type" value="Genomic_DNA"/>
</dbReference>
<protein>
    <submittedName>
        <fullName evidence="2">Uncharacterized protein</fullName>
    </submittedName>
</protein>
<feature type="compositionally biased region" description="Basic and acidic residues" evidence="1">
    <location>
        <begin position="25"/>
        <end position="41"/>
    </location>
</feature>
<evidence type="ECO:0000256" key="1">
    <source>
        <dbReference type="SAM" id="MobiDB-lite"/>
    </source>
</evidence>
<evidence type="ECO:0000313" key="3">
    <source>
        <dbReference type="Proteomes" id="UP001218188"/>
    </source>
</evidence>
<organism evidence="2 3">
    <name type="scientific">Mycena alexandri</name>
    <dbReference type="NCBI Taxonomy" id="1745969"/>
    <lineage>
        <taxon>Eukaryota</taxon>
        <taxon>Fungi</taxon>
        <taxon>Dikarya</taxon>
        <taxon>Basidiomycota</taxon>
        <taxon>Agaricomycotina</taxon>
        <taxon>Agaricomycetes</taxon>
        <taxon>Agaricomycetidae</taxon>
        <taxon>Agaricales</taxon>
        <taxon>Marasmiineae</taxon>
        <taxon>Mycenaceae</taxon>
        <taxon>Mycena</taxon>
    </lineage>
</organism>
<accession>A0AAD6SQ31</accession>
<dbReference type="AlphaFoldDB" id="A0AAD6SQ31"/>
<dbReference type="Proteomes" id="UP001218188">
    <property type="component" value="Unassembled WGS sequence"/>
</dbReference>
<name>A0AAD6SQ31_9AGAR</name>
<gene>
    <name evidence="2" type="ORF">C8F04DRAFT_1109263</name>
</gene>